<dbReference type="SUPFAM" id="SSF48208">
    <property type="entry name" value="Six-hairpin glycosidases"/>
    <property type="match status" value="1"/>
</dbReference>
<dbReference type="Gene3D" id="3.30.2080.10">
    <property type="entry name" value="GH92 mannosidase domain"/>
    <property type="match status" value="1"/>
</dbReference>
<dbReference type="Gene3D" id="1.20.1050.60">
    <property type="entry name" value="alpha-1,2-mannosidase"/>
    <property type="match status" value="1"/>
</dbReference>
<dbReference type="Pfam" id="PF17678">
    <property type="entry name" value="Glyco_hydro_92N"/>
    <property type="match status" value="1"/>
</dbReference>
<dbReference type="GO" id="GO:0006516">
    <property type="term" value="P:glycoprotein catabolic process"/>
    <property type="evidence" value="ECO:0007669"/>
    <property type="project" value="TreeGrafter"/>
</dbReference>
<dbReference type="GO" id="GO:0000224">
    <property type="term" value="F:peptide-N4-(N-acetyl-beta-glucosaminyl)asparagine amidase activity"/>
    <property type="evidence" value="ECO:0007669"/>
    <property type="project" value="TreeGrafter"/>
</dbReference>
<dbReference type="PANTHER" id="PTHR12143:SF39">
    <property type="entry name" value="SECRETED PROTEIN"/>
    <property type="match status" value="1"/>
</dbReference>
<organism evidence="3">
    <name type="scientific">hydrothermal vent metagenome</name>
    <dbReference type="NCBI Taxonomy" id="652676"/>
    <lineage>
        <taxon>unclassified sequences</taxon>
        <taxon>metagenomes</taxon>
        <taxon>ecological metagenomes</taxon>
    </lineage>
</organism>
<dbReference type="AlphaFoldDB" id="A0A3B1CEN0"/>
<dbReference type="NCBIfam" id="TIGR01180">
    <property type="entry name" value="aman2_put"/>
    <property type="match status" value="1"/>
</dbReference>
<reference evidence="3" key="1">
    <citation type="submission" date="2018-06" db="EMBL/GenBank/DDBJ databases">
        <authorList>
            <person name="Zhirakovskaya E."/>
        </authorList>
    </citation>
    <scope>NUCLEOTIDE SEQUENCE</scope>
</reference>
<dbReference type="PANTHER" id="PTHR12143">
    <property type="entry name" value="PEPTIDE N-GLYCANASE PNGASE -RELATED"/>
    <property type="match status" value="1"/>
</dbReference>
<dbReference type="Pfam" id="PF07971">
    <property type="entry name" value="Glyco_hydro_92"/>
    <property type="match status" value="1"/>
</dbReference>
<sequence>MYKIRFLVIVLLLSLTVLLFGGNKPTGKDLTQFVNPFIGTVGNANTFPGPTLPFAMVQLSPYIKSNKIYGFSHTHNSGSAGGGSGVKGDVLFMPIIGDFKTNTKNDFASSFSHTNETAAPGYYKVLLDDSKIKVELTTTTRAGLHRYTFPDNEQAALVLDLGSGEVSVKDEKISGYTSNNIFFIAEFSQPIKNYSITNENKIQKNSTTVKGNDVKGFFSFDVKADKPLLLKVAISPVSVEGAKKNLAAELPGWDFNLTREKAKEAWNKELGKIEIEGGTKDERIIFYTSLYHSMIHPNIYMDVDKQYRSTNGKVYTAEDFDNYTTFSLWDTFRAVHPLFTIIDRTRTNEYIATFLERYDHTGRMLIMEFAGIEGEVAPMIGYHSLSVVADAYVKDIKGYDVEKAYKAMVELANDTNRKGKPLYLDYGFIPADLKGQSVSRTLEYSYDDWCVTRLAKDFDQADDLYFSQRGEFYKNVFDTNVNFMRGRMSNFQWVPNFDPMETINHYTEANAYQYTTFVPQDIDGLMELMGGDKKLESWLDACFNTVLDPSKINVRDVSGLIGQYAHGNEPSHHIAYLYNYAGTPWKTQEMVRKIMSTLYQNTPDGID</sequence>
<dbReference type="GO" id="GO:0005975">
    <property type="term" value="P:carbohydrate metabolic process"/>
    <property type="evidence" value="ECO:0007669"/>
    <property type="project" value="InterPro"/>
</dbReference>
<dbReference type="InterPro" id="IPR008928">
    <property type="entry name" value="6-hairpin_glycosidase_sf"/>
</dbReference>
<evidence type="ECO:0000259" key="1">
    <source>
        <dbReference type="Pfam" id="PF07971"/>
    </source>
</evidence>
<dbReference type="InterPro" id="IPR005887">
    <property type="entry name" value="GH92_a_mannosidase_put"/>
</dbReference>
<accession>A0A3B1CEN0</accession>
<dbReference type="EMBL" id="UOGD01000242">
    <property type="protein sequence ID" value="VAX23183.1"/>
    <property type="molecule type" value="Genomic_DNA"/>
</dbReference>
<dbReference type="Gene3D" id="2.70.98.10">
    <property type="match status" value="1"/>
</dbReference>
<dbReference type="GO" id="GO:0005829">
    <property type="term" value="C:cytosol"/>
    <property type="evidence" value="ECO:0007669"/>
    <property type="project" value="TreeGrafter"/>
</dbReference>
<feature type="domain" description="Glycosyl hydrolase family 92 N-terminal" evidence="2">
    <location>
        <begin position="33"/>
        <end position="235"/>
    </location>
</feature>
<feature type="domain" description="Glycosyl hydrolase family 92" evidence="1">
    <location>
        <begin position="241"/>
        <end position="606"/>
    </location>
</feature>
<evidence type="ECO:0000313" key="3">
    <source>
        <dbReference type="EMBL" id="VAX23183.1"/>
    </source>
</evidence>
<protein>
    <submittedName>
        <fullName evidence="3">Alpha-1,2-mannosidase</fullName>
    </submittedName>
</protein>
<gene>
    <name evidence="3" type="ORF">MNBD_IGNAVI01-1335</name>
</gene>
<dbReference type="InterPro" id="IPR012939">
    <property type="entry name" value="Glyco_hydro_92"/>
</dbReference>
<feature type="non-terminal residue" evidence="3">
    <location>
        <position position="607"/>
    </location>
</feature>
<dbReference type="InterPro" id="IPR014718">
    <property type="entry name" value="GH-type_carb-bd"/>
</dbReference>
<dbReference type="GO" id="GO:0030246">
    <property type="term" value="F:carbohydrate binding"/>
    <property type="evidence" value="ECO:0007669"/>
    <property type="project" value="InterPro"/>
</dbReference>
<name>A0A3B1CEN0_9ZZZZ</name>
<dbReference type="InterPro" id="IPR041371">
    <property type="entry name" value="GH92_N"/>
</dbReference>
<proteinExistence type="predicted"/>
<evidence type="ECO:0000259" key="2">
    <source>
        <dbReference type="Pfam" id="PF17678"/>
    </source>
</evidence>
<dbReference type="Gene3D" id="1.20.1610.10">
    <property type="entry name" value="alpha-1,2-mannosidases domains"/>
    <property type="match status" value="1"/>
</dbReference>
<dbReference type="InterPro" id="IPR050883">
    <property type="entry name" value="PNGase"/>
</dbReference>